<proteinExistence type="predicted"/>
<name>W2TNB3_NECAM</name>
<accession>W2TNB3</accession>
<dbReference type="Proteomes" id="UP000053676">
    <property type="component" value="Unassembled WGS sequence"/>
</dbReference>
<dbReference type="AlphaFoldDB" id="W2TNB3"/>
<reference evidence="2" key="1">
    <citation type="journal article" date="2014" name="Nat. Genet.">
        <title>Genome of the human hookworm Necator americanus.</title>
        <authorList>
            <person name="Tang Y.T."/>
            <person name="Gao X."/>
            <person name="Rosa B.A."/>
            <person name="Abubucker S."/>
            <person name="Hallsworth-Pepin K."/>
            <person name="Martin J."/>
            <person name="Tyagi R."/>
            <person name="Heizer E."/>
            <person name="Zhang X."/>
            <person name="Bhonagiri-Palsikar V."/>
            <person name="Minx P."/>
            <person name="Warren W.C."/>
            <person name="Wang Q."/>
            <person name="Zhan B."/>
            <person name="Hotez P.J."/>
            <person name="Sternberg P.W."/>
            <person name="Dougall A."/>
            <person name="Gaze S.T."/>
            <person name="Mulvenna J."/>
            <person name="Sotillo J."/>
            <person name="Ranganathan S."/>
            <person name="Rabelo E.M."/>
            <person name="Wilson R.K."/>
            <person name="Felgner P.L."/>
            <person name="Bethony J."/>
            <person name="Hawdon J.M."/>
            <person name="Gasser R.B."/>
            <person name="Loukas A."/>
            <person name="Mitreva M."/>
        </authorList>
    </citation>
    <scope>NUCLEOTIDE SEQUENCE [LARGE SCALE GENOMIC DNA]</scope>
</reference>
<protein>
    <submittedName>
        <fullName evidence="1">Uncharacterized protein</fullName>
    </submittedName>
</protein>
<keyword evidence="2" id="KW-1185">Reference proteome</keyword>
<dbReference type="KEGG" id="nai:NECAME_07937"/>
<gene>
    <name evidence="1" type="ORF">NECAME_07937</name>
</gene>
<evidence type="ECO:0000313" key="1">
    <source>
        <dbReference type="EMBL" id="ETN82492.1"/>
    </source>
</evidence>
<organism evidence="1 2">
    <name type="scientific">Necator americanus</name>
    <name type="common">Human hookworm</name>
    <dbReference type="NCBI Taxonomy" id="51031"/>
    <lineage>
        <taxon>Eukaryota</taxon>
        <taxon>Metazoa</taxon>
        <taxon>Ecdysozoa</taxon>
        <taxon>Nematoda</taxon>
        <taxon>Chromadorea</taxon>
        <taxon>Rhabditida</taxon>
        <taxon>Rhabditina</taxon>
        <taxon>Rhabditomorpha</taxon>
        <taxon>Strongyloidea</taxon>
        <taxon>Ancylostomatidae</taxon>
        <taxon>Bunostominae</taxon>
        <taxon>Necator</taxon>
    </lineage>
</organism>
<evidence type="ECO:0000313" key="2">
    <source>
        <dbReference type="Proteomes" id="UP000053676"/>
    </source>
</evidence>
<dbReference type="EMBL" id="KI658457">
    <property type="protein sequence ID" value="ETN82492.1"/>
    <property type="molecule type" value="Genomic_DNA"/>
</dbReference>
<sequence length="77" mass="8746">MFTTLGYCWTNYGKKPATKQGIISDVDGGALHEKDDIKLFVADLVDGVEIELLAVRDVTKTIKTINDFRIVWKRNPY</sequence>